<reference evidence="10 11" key="1">
    <citation type="submission" date="2020-08" db="EMBL/GenBank/DDBJ databases">
        <title>Sequencing the genomes of 1000 actinobacteria strains.</title>
        <authorList>
            <person name="Klenk H.-P."/>
        </authorList>
    </citation>
    <scope>NUCLEOTIDE SEQUENCE [LARGE SCALE GENOMIC DNA]</scope>
    <source>
        <strain evidence="10 11">DSM 45809</strain>
    </source>
</reference>
<keyword evidence="10" id="KW-0251">Elongation factor</keyword>
<proteinExistence type="predicted"/>
<name>A0A7W7H6V1_9ACTN</name>
<comment type="caution">
    <text evidence="10">The sequence shown here is derived from an EMBL/GenBank/DDBJ whole genome shotgun (WGS) entry which is preliminary data.</text>
</comment>
<dbReference type="InterPro" id="IPR004161">
    <property type="entry name" value="EFTu-like_2"/>
</dbReference>
<feature type="domain" description="Tr-type G" evidence="9">
    <location>
        <begin position="1"/>
        <end position="168"/>
    </location>
</feature>
<protein>
    <recommendedName>
        <fullName evidence="2">Selenocysteine-specific elongation factor</fullName>
    </recommendedName>
    <alternativeName>
        <fullName evidence="7">SelB translation factor</fullName>
    </alternativeName>
</protein>
<dbReference type="SUPFAM" id="SSF50447">
    <property type="entry name" value="Translation proteins"/>
    <property type="match status" value="1"/>
</dbReference>
<evidence type="ECO:0000256" key="8">
    <source>
        <dbReference type="SAM" id="MobiDB-lite"/>
    </source>
</evidence>
<dbReference type="Pfam" id="PF00009">
    <property type="entry name" value="GTP_EFTU"/>
    <property type="match status" value="1"/>
</dbReference>
<gene>
    <name evidence="10" type="ORF">BJY16_008550</name>
</gene>
<dbReference type="InterPro" id="IPR009000">
    <property type="entry name" value="Transl_B-barrel_sf"/>
</dbReference>
<dbReference type="Gene3D" id="1.10.10.10">
    <property type="entry name" value="Winged helix-like DNA-binding domain superfamily/Winged helix DNA-binding domain"/>
    <property type="match status" value="2"/>
</dbReference>
<dbReference type="InterPro" id="IPR027417">
    <property type="entry name" value="P-loop_NTPase"/>
</dbReference>
<keyword evidence="5" id="KW-0342">GTP-binding</keyword>
<dbReference type="SUPFAM" id="SSF52540">
    <property type="entry name" value="P-loop containing nucleoside triphosphate hydrolases"/>
    <property type="match status" value="1"/>
</dbReference>
<dbReference type="GO" id="GO:0003924">
    <property type="term" value="F:GTPase activity"/>
    <property type="evidence" value="ECO:0007669"/>
    <property type="project" value="InterPro"/>
</dbReference>
<dbReference type="NCBIfam" id="TIGR00475">
    <property type="entry name" value="selB"/>
    <property type="match status" value="1"/>
</dbReference>
<dbReference type="GO" id="GO:0001514">
    <property type="term" value="P:selenocysteine incorporation"/>
    <property type="evidence" value="ECO:0007669"/>
    <property type="project" value="InterPro"/>
</dbReference>
<feature type="compositionally biased region" description="Low complexity" evidence="8">
    <location>
        <begin position="620"/>
        <end position="630"/>
    </location>
</feature>
<dbReference type="GO" id="GO:0005525">
    <property type="term" value="F:GTP binding"/>
    <property type="evidence" value="ECO:0007669"/>
    <property type="project" value="UniProtKB-KW"/>
</dbReference>
<sequence>MHVLATAGHVDHGKSTLVRLLTGMEPDRWAEERRRGMTIDLGFAWTRLDSGETVAFVDVPGHERFVPNMLAGVGPVPAAMIVVAADEGWKPQSAEHLAALDALGVRHGLLVVTRIDLADPAAATAAALAEIERTSLGPVPAVAVSGVTGAGLDELRAALDRLVAGLPAADPDAAVRLWIDRAFTVRGAGTVVTGTLGAGSLRTGQELDLAGTGRSVRVRGLQSLGEPVDRVEAVARVAVNLRGVDKDLVGRGAALLTPGRFRLTELVDVRVHGDPVASLPETMMLHVGAAAVPVRVRPLGVDTARLRLGRALPLRIGDRALLRDPGRHHVAGGVTVLDVAPPSLKRRGAGAARAIELAGMDGTADLAGELRRRRLIHRDDLLRMGFADPAAGPAAAPGSAAAACLTAADPAAVDPATGPAAADPATGPAAADPAAAHPSAAHPAAAHPEAAGPAAGPSSAGAMPVVGDWFVDPEHWASLGVRLADIVNRYMAKNPLEAGMPVEALRQELGLPERSLVEALVTRAGESRTAAGPGTDVAASGIAAVGPGSGVAGSGTAAVGPGAGMAGSETAAVGPGAGMAASGTAAVRSGAGVARSGNGVAVSGTPAVGSGAGVAGSGSGAVDSGSGTAGEPLTVRGGRVGPRRSGAPGELVEAVRRAFDPEQPFVAPETYRLAELGLGARQLGAAVRLGLIVQLAPNVVLPTGAPARAAEILAAGPQPFTLSQARQALNTSRRVAVPLLELLDRTGLTRRGPDDRRTVKRP</sequence>
<dbReference type="RefSeq" id="WP_239176691.1">
    <property type="nucleotide sequence ID" value="NZ_BAABFG010000005.1"/>
</dbReference>
<organism evidence="10 11">
    <name type="scientific">Actinoplanes octamycinicus</name>
    <dbReference type="NCBI Taxonomy" id="135948"/>
    <lineage>
        <taxon>Bacteria</taxon>
        <taxon>Bacillati</taxon>
        <taxon>Actinomycetota</taxon>
        <taxon>Actinomycetes</taxon>
        <taxon>Micromonosporales</taxon>
        <taxon>Micromonosporaceae</taxon>
        <taxon>Actinoplanes</taxon>
    </lineage>
</organism>
<dbReference type="InterPro" id="IPR000795">
    <property type="entry name" value="T_Tr_GTP-bd_dom"/>
</dbReference>
<dbReference type="EMBL" id="JACHNB010000001">
    <property type="protein sequence ID" value="MBB4745091.1"/>
    <property type="molecule type" value="Genomic_DNA"/>
</dbReference>
<dbReference type="GO" id="GO:0005737">
    <property type="term" value="C:cytoplasm"/>
    <property type="evidence" value="ECO:0007669"/>
    <property type="project" value="UniProtKB-SubCell"/>
</dbReference>
<keyword evidence="3" id="KW-0963">Cytoplasm</keyword>
<dbReference type="GO" id="GO:0003723">
    <property type="term" value="F:RNA binding"/>
    <property type="evidence" value="ECO:0007669"/>
    <property type="project" value="InterPro"/>
</dbReference>
<evidence type="ECO:0000313" key="11">
    <source>
        <dbReference type="Proteomes" id="UP000546162"/>
    </source>
</evidence>
<dbReference type="Gene3D" id="2.40.30.10">
    <property type="entry name" value="Translation factors"/>
    <property type="match status" value="1"/>
</dbReference>
<comment type="function">
    <text evidence="6">Translation factor necessary for the incorporation of selenocysteine into proteins. It probably replaces EF-Tu for the insertion of selenocysteine directed by the UGA codon. SelB binds GTP and GDP.</text>
</comment>
<evidence type="ECO:0000256" key="7">
    <source>
        <dbReference type="ARBA" id="ARBA00031615"/>
    </source>
</evidence>
<dbReference type="Gene3D" id="3.40.50.300">
    <property type="entry name" value="P-loop containing nucleotide triphosphate hydrolases"/>
    <property type="match status" value="1"/>
</dbReference>
<dbReference type="InterPro" id="IPR015191">
    <property type="entry name" value="SelB_WHD4"/>
</dbReference>
<dbReference type="Pfam" id="PF03144">
    <property type="entry name" value="GTP_EFTU_D2"/>
    <property type="match status" value="1"/>
</dbReference>
<feature type="region of interest" description="Disordered" evidence="8">
    <location>
        <begin position="412"/>
        <end position="459"/>
    </location>
</feature>
<evidence type="ECO:0000256" key="6">
    <source>
        <dbReference type="ARBA" id="ARBA00025526"/>
    </source>
</evidence>
<evidence type="ECO:0000259" key="9">
    <source>
        <dbReference type="PROSITE" id="PS51722"/>
    </source>
</evidence>
<evidence type="ECO:0000256" key="5">
    <source>
        <dbReference type="ARBA" id="ARBA00023134"/>
    </source>
</evidence>
<keyword evidence="4" id="KW-0648">Protein biosynthesis</keyword>
<comment type="subcellular location">
    <subcellularLocation>
        <location evidence="1">Cytoplasm</location>
    </subcellularLocation>
</comment>
<dbReference type="CDD" id="cd04171">
    <property type="entry name" value="SelB"/>
    <property type="match status" value="1"/>
</dbReference>
<dbReference type="SUPFAM" id="SSF46785">
    <property type="entry name" value="Winged helix' DNA-binding domain"/>
    <property type="match status" value="1"/>
</dbReference>
<evidence type="ECO:0000313" key="10">
    <source>
        <dbReference type="EMBL" id="MBB4745091.1"/>
    </source>
</evidence>
<keyword evidence="5" id="KW-0547">Nucleotide-binding</keyword>
<dbReference type="PROSITE" id="PS51722">
    <property type="entry name" value="G_TR_2"/>
    <property type="match status" value="1"/>
</dbReference>
<dbReference type="InterPro" id="IPR057335">
    <property type="entry name" value="Beta-barrel_SelB"/>
</dbReference>
<evidence type="ECO:0000256" key="3">
    <source>
        <dbReference type="ARBA" id="ARBA00022490"/>
    </source>
</evidence>
<dbReference type="InterPro" id="IPR050055">
    <property type="entry name" value="EF-Tu_GTPase"/>
</dbReference>
<dbReference type="InterPro" id="IPR004535">
    <property type="entry name" value="Transl_elong_SelB"/>
</dbReference>
<accession>A0A7W7H6V1</accession>
<dbReference type="PANTHER" id="PTHR43721:SF22">
    <property type="entry name" value="ELONGATION FACTOR TU, MITOCHONDRIAL"/>
    <property type="match status" value="1"/>
</dbReference>
<dbReference type="Pfam" id="PF09107">
    <property type="entry name" value="WHD_3rd_SelB"/>
    <property type="match status" value="1"/>
</dbReference>
<dbReference type="Proteomes" id="UP000546162">
    <property type="component" value="Unassembled WGS sequence"/>
</dbReference>
<evidence type="ECO:0000256" key="2">
    <source>
        <dbReference type="ARBA" id="ARBA00015953"/>
    </source>
</evidence>
<dbReference type="Pfam" id="PF25461">
    <property type="entry name" value="Beta-barrel_SelB"/>
    <property type="match status" value="1"/>
</dbReference>
<feature type="region of interest" description="Disordered" evidence="8">
    <location>
        <begin position="618"/>
        <end position="647"/>
    </location>
</feature>
<keyword evidence="11" id="KW-1185">Reference proteome</keyword>
<dbReference type="InterPro" id="IPR036390">
    <property type="entry name" value="WH_DNA-bd_sf"/>
</dbReference>
<evidence type="ECO:0000256" key="4">
    <source>
        <dbReference type="ARBA" id="ARBA00022917"/>
    </source>
</evidence>
<dbReference type="PANTHER" id="PTHR43721">
    <property type="entry name" value="ELONGATION FACTOR TU-RELATED"/>
    <property type="match status" value="1"/>
</dbReference>
<dbReference type="AlphaFoldDB" id="A0A7W7H6V1"/>
<dbReference type="InterPro" id="IPR036388">
    <property type="entry name" value="WH-like_DNA-bd_sf"/>
</dbReference>
<dbReference type="GO" id="GO:0003746">
    <property type="term" value="F:translation elongation factor activity"/>
    <property type="evidence" value="ECO:0007669"/>
    <property type="project" value="UniProtKB-KW"/>
</dbReference>
<evidence type="ECO:0000256" key="1">
    <source>
        <dbReference type="ARBA" id="ARBA00004496"/>
    </source>
</evidence>